<sequence>MNVPICNICKEILRGKSYIYTITENHISSTLKYFEDNEDFGEATNAYNQDVYQQVRKTEQKDMCFKCKSIFDYLCKIRRNKLKSLQKAVDVIFETNKPIKTKPKKGQCKCLWL</sequence>
<evidence type="ECO:0000313" key="1">
    <source>
        <dbReference type="EMBL" id="KKM16512.1"/>
    </source>
</evidence>
<comment type="caution">
    <text evidence="1">The sequence shown here is derived from an EMBL/GenBank/DDBJ whole genome shotgun (WGS) entry which is preliminary data.</text>
</comment>
<accession>A0A0F9HN07</accession>
<proteinExistence type="predicted"/>
<protein>
    <submittedName>
        <fullName evidence="1">Uncharacterized protein</fullName>
    </submittedName>
</protein>
<dbReference type="AlphaFoldDB" id="A0A0F9HN07"/>
<organism evidence="1">
    <name type="scientific">marine sediment metagenome</name>
    <dbReference type="NCBI Taxonomy" id="412755"/>
    <lineage>
        <taxon>unclassified sequences</taxon>
        <taxon>metagenomes</taxon>
        <taxon>ecological metagenomes</taxon>
    </lineage>
</organism>
<gene>
    <name evidence="1" type="ORF">LCGC14_1685090</name>
</gene>
<reference evidence="1" key="1">
    <citation type="journal article" date="2015" name="Nature">
        <title>Complex archaea that bridge the gap between prokaryotes and eukaryotes.</title>
        <authorList>
            <person name="Spang A."/>
            <person name="Saw J.H."/>
            <person name="Jorgensen S.L."/>
            <person name="Zaremba-Niedzwiedzka K."/>
            <person name="Martijn J."/>
            <person name="Lind A.E."/>
            <person name="van Eijk R."/>
            <person name="Schleper C."/>
            <person name="Guy L."/>
            <person name="Ettema T.J."/>
        </authorList>
    </citation>
    <scope>NUCLEOTIDE SEQUENCE</scope>
</reference>
<dbReference type="EMBL" id="LAZR01014658">
    <property type="protein sequence ID" value="KKM16512.1"/>
    <property type="molecule type" value="Genomic_DNA"/>
</dbReference>
<name>A0A0F9HN07_9ZZZZ</name>